<reference evidence="2" key="2">
    <citation type="submission" date="2015-01" db="EMBL/GenBank/DDBJ databases">
        <title>Evolutionary Origins and Diversification of the Mycorrhizal Mutualists.</title>
        <authorList>
            <consortium name="DOE Joint Genome Institute"/>
            <consortium name="Mycorrhizal Genomics Consortium"/>
            <person name="Kohler A."/>
            <person name="Kuo A."/>
            <person name="Nagy L.G."/>
            <person name="Floudas D."/>
            <person name="Copeland A."/>
            <person name="Barry K.W."/>
            <person name="Cichocki N."/>
            <person name="Veneault-Fourrey C."/>
            <person name="LaButti K."/>
            <person name="Lindquist E.A."/>
            <person name="Lipzen A."/>
            <person name="Lundell T."/>
            <person name="Morin E."/>
            <person name="Murat C."/>
            <person name="Riley R."/>
            <person name="Ohm R."/>
            <person name="Sun H."/>
            <person name="Tunlid A."/>
            <person name="Henrissat B."/>
            <person name="Grigoriev I.V."/>
            <person name="Hibbett D.S."/>
            <person name="Martin F."/>
        </authorList>
    </citation>
    <scope>NUCLEOTIDE SEQUENCE [LARGE SCALE GENOMIC DNA]</scope>
    <source>
        <strain evidence="2">Marx 270</strain>
    </source>
</reference>
<accession>A0A0C3IMK1</accession>
<evidence type="ECO:0000313" key="2">
    <source>
        <dbReference type="Proteomes" id="UP000054217"/>
    </source>
</evidence>
<dbReference type="OrthoDB" id="3250044at2759"/>
<organism evidence="1 2">
    <name type="scientific">Pisolithus tinctorius Marx 270</name>
    <dbReference type="NCBI Taxonomy" id="870435"/>
    <lineage>
        <taxon>Eukaryota</taxon>
        <taxon>Fungi</taxon>
        <taxon>Dikarya</taxon>
        <taxon>Basidiomycota</taxon>
        <taxon>Agaricomycotina</taxon>
        <taxon>Agaricomycetes</taxon>
        <taxon>Agaricomycetidae</taxon>
        <taxon>Boletales</taxon>
        <taxon>Sclerodermatineae</taxon>
        <taxon>Pisolithaceae</taxon>
        <taxon>Pisolithus</taxon>
    </lineage>
</organism>
<dbReference type="Proteomes" id="UP000054217">
    <property type="component" value="Unassembled WGS sequence"/>
</dbReference>
<dbReference type="HOGENOM" id="CLU_2886791_0_0_1"/>
<gene>
    <name evidence="1" type="ORF">M404DRAFT_858862</name>
</gene>
<proteinExistence type="predicted"/>
<protein>
    <submittedName>
        <fullName evidence="1">Uncharacterized protein</fullName>
    </submittedName>
</protein>
<evidence type="ECO:0000313" key="1">
    <source>
        <dbReference type="EMBL" id="KIN98177.1"/>
    </source>
</evidence>
<sequence>MFDRSPPSPGFPEVQSTVVIYPGLDIPLPKKRSQGIQGMQGNRLETIKQCCLGMRRKEVSRHG</sequence>
<dbReference type="EMBL" id="KN832018">
    <property type="protein sequence ID" value="KIN98177.1"/>
    <property type="molecule type" value="Genomic_DNA"/>
</dbReference>
<name>A0A0C3IMK1_PISTI</name>
<dbReference type="InParanoid" id="A0A0C3IMK1"/>
<reference evidence="1 2" key="1">
    <citation type="submission" date="2014-04" db="EMBL/GenBank/DDBJ databases">
        <authorList>
            <consortium name="DOE Joint Genome Institute"/>
            <person name="Kuo A."/>
            <person name="Kohler A."/>
            <person name="Costa M.D."/>
            <person name="Nagy L.G."/>
            <person name="Floudas D."/>
            <person name="Copeland A."/>
            <person name="Barry K.W."/>
            <person name="Cichocki N."/>
            <person name="Veneault-Fourrey C."/>
            <person name="LaButti K."/>
            <person name="Lindquist E.A."/>
            <person name="Lipzen A."/>
            <person name="Lundell T."/>
            <person name="Morin E."/>
            <person name="Murat C."/>
            <person name="Sun H."/>
            <person name="Tunlid A."/>
            <person name="Henrissat B."/>
            <person name="Grigoriev I.V."/>
            <person name="Hibbett D.S."/>
            <person name="Martin F."/>
            <person name="Nordberg H.P."/>
            <person name="Cantor M.N."/>
            <person name="Hua S.X."/>
        </authorList>
    </citation>
    <scope>NUCLEOTIDE SEQUENCE [LARGE SCALE GENOMIC DNA]</scope>
    <source>
        <strain evidence="1 2">Marx 270</strain>
    </source>
</reference>
<dbReference type="AlphaFoldDB" id="A0A0C3IMK1"/>
<keyword evidence="2" id="KW-1185">Reference proteome</keyword>